<dbReference type="InterPro" id="IPR036291">
    <property type="entry name" value="NAD(P)-bd_dom_sf"/>
</dbReference>
<evidence type="ECO:0000256" key="1">
    <source>
        <dbReference type="ARBA" id="ARBA00005094"/>
    </source>
</evidence>
<dbReference type="RefSeq" id="WP_105482496.1">
    <property type="nucleotide sequence ID" value="NZ_NIGF01000002.1"/>
</dbReference>
<dbReference type="FunCoup" id="A0A2S8SWJ7">
    <property type="interactions" value="423"/>
</dbReference>
<evidence type="ECO:0000256" key="2">
    <source>
        <dbReference type="ARBA" id="ARBA00006825"/>
    </source>
</evidence>
<comment type="pathway">
    <text evidence="1 9">Isoprenoid biosynthesis; isopentenyl diphosphate biosynthesis via DXP pathway; isopentenyl diphosphate from 1-deoxy-D-xylulose 5-phosphate: step 1/6.</text>
</comment>
<feature type="binding site" evidence="9">
    <location>
        <position position="124"/>
    </location>
    <ligand>
        <name>1-deoxy-D-xylulose 5-phosphate</name>
        <dbReference type="ChEBI" id="CHEBI:57792"/>
    </ligand>
</feature>
<comment type="function">
    <text evidence="9">Catalyzes the NADPH-dependent rearrangement and reduction of 1-deoxy-D-xylulose-5-phosphate (DXP) to 2-C-methyl-D-erythritol 4-phosphate (MEP).</text>
</comment>
<evidence type="ECO:0000313" key="14">
    <source>
        <dbReference type="Proteomes" id="UP000237684"/>
    </source>
</evidence>
<comment type="caution">
    <text evidence="13">The sequence shown here is derived from an EMBL/GenBank/DDBJ whole genome shotgun (WGS) entry which is preliminary data.</text>
</comment>
<dbReference type="InParanoid" id="A0A2S8SWJ7"/>
<feature type="binding site" evidence="9">
    <location>
        <position position="13"/>
    </location>
    <ligand>
        <name>NADPH</name>
        <dbReference type="ChEBI" id="CHEBI:57783"/>
    </ligand>
</feature>
<feature type="binding site" evidence="9">
    <location>
        <position position="123"/>
    </location>
    <ligand>
        <name>NADPH</name>
        <dbReference type="ChEBI" id="CHEBI:57783"/>
    </ligand>
</feature>
<name>A0A2S8SWJ7_9BACT</name>
<dbReference type="GO" id="GO:0070402">
    <property type="term" value="F:NADPH binding"/>
    <property type="evidence" value="ECO:0007669"/>
    <property type="project" value="InterPro"/>
</dbReference>
<dbReference type="SUPFAM" id="SSF55347">
    <property type="entry name" value="Glyceraldehyde-3-phosphate dehydrogenase-like, C-terminal domain"/>
    <property type="match status" value="1"/>
</dbReference>
<dbReference type="NCBIfam" id="NF009114">
    <property type="entry name" value="PRK12464.1"/>
    <property type="match status" value="1"/>
</dbReference>
<protein>
    <recommendedName>
        <fullName evidence="9">1-deoxy-D-xylulose 5-phosphate reductoisomerase</fullName>
        <shortName evidence="9">DXP reductoisomerase</shortName>
        <ecNumber evidence="9">1.1.1.267</ecNumber>
    </recommendedName>
    <alternativeName>
        <fullName evidence="9">1-deoxyxylulose-5-phosphate reductoisomerase</fullName>
    </alternativeName>
    <alternativeName>
        <fullName evidence="9">2-C-methyl-D-erythritol 4-phosphate synthase</fullName>
    </alternativeName>
</protein>
<dbReference type="InterPro" id="IPR013644">
    <property type="entry name" value="DXP_reductoisomerase_C"/>
</dbReference>
<evidence type="ECO:0000256" key="3">
    <source>
        <dbReference type="ARBA" id="ARBA00022723"/>
    </source>
</evidence>
<feature type="domain" description="1-deoxy-D-xylulose 5-phosphate reductoisomerase N-terminal" evidence="10">
    <location>
        <begin position="5"/>
        <end position="131"/>
    </location>
</feature>
<feature type="binding site" evidence="9">
    <location>
        <position position="12"/>
    </location>
    <ligand>
        <name>NADPH</name>
        <dbReference type="ChEBI" id="CHEBI:57783"/>
    </ligand>
</feature>
<dbReference type="InterPro" id="IPR026877">
    <property type="entry name" value="DXPR_C"/>
</dbReference>
<keyword evidence="6 9" id="KW-0464">Manganese</keyword>
<evidence type="ECO:0000256" key="6">
    <source>
        <dbReference type="ARBA" id="ARBA00023211"/>
    </source>
</evidence>
<feature type="binding site" evidence="9">
    <location>
        <position position="14"/>
    </location>
    <ligand>
        <name>NADPH</name>
        <dbReference type="ChEBI" id="CHEBI:57783"/>
    </ligand>
</feature>
<comment type="catalytic activity">
    <reaction evidence="8">
        <text>2-C-methyl-D-erythritol 4-phosphate + NADP(+) = 1-deoxy-D-xylulose 5-phosphate + NADPH + H(+)</text>
        <dbReference type="Rhea" id="RHEA:13717"/>
        <dbReference type="ChEBI" id="CHEBI:15378"/>
        <dbReference type="ChEBI" id="CHEBI:57783"/>
        <dbReference type="ChEBI" id="CHEBI:57792"/>
        <dbReference type="ChEBI" id="CHEBI:58262"/>
        <dbReference type="ChEBI" id="CHEBI:58349"/>
        <dbReference type="EC" id="1.1.1.267"/>
    </reaction>
    <physiologicalReaction direction="right-to-left" evidence="8">
        <dbReference type="Rhea" id="RHEA:13719"/>
    </physiologicalReaction>
</comment>
<evidence type="ECO:0000256" key="8">
    <source>
        <dbReference type="ARBA" id="ARBA00048543"/>
    </source>
</evidence>
<keyword evidence="5 9" id="KW-0560">Oxidoreductase</keyword>
<comment type="similarity">
    <text evidence="2 9">Belongs to the DXR family.</text>
</comment>
<dbReference type="Pfam" id="PF02670">
    <property type="entry name" value="DXP_reductoisom"/>
    <property type="match status" value="1"/>
</dbReference>
<reference evidence="13 14" key="1">
    <citation type="journal article" date="2018" name="Syst. Appl. Microbiol.">
        <title>Abditibacterium utsteinense sp. nov., the first cultivated member of candidate phylum FBP, isolated from ice-free Antarctic soil samples.</title>
        <authorList>
            <person name="Tahon G."/>
            <person name="Tytgat B."/>
            <person name="Lebbe L."/>
            <person name="Carlier A."/>
            <person name="Willems A."/>
        </authorList>
    </citation>
    <scope>NUCLEOTIDE SEQUENCE [LARGE SCALE GENOMIC DNA]</scope>
    <source>
        <strain evidence="13 14">LMG 29911</strain>
    </source>
</reference>
<evidence type="ECO:0000313" key="13">
    <source>
        <dbReference type="EMBL" id="PQV65175.1"/>
    </source>
</evidence>
<dbReference type="GO" id="GO:0030604">
    <property type="term" value="F:1-deoxy-D-xylulose-5-phosphate reductoisomerase activity"/>
    <property type="evidence" value="ECO:0007669"/>
    <property type="project" value="UniProtKB-UniRule"/>
</dbReference>
<feature type="binding site" evidence="9">
    <location>
        <position position="175"/>
    </location>
    <ligand>
        <name>1-deoxy-D-xylulose 5-phosphate</name>
        <dbReference type="ChEBI" id="CHEBI:57792"/>
    </ligand>
</feature>
<feature type="binding site" evidence="9">
    <location>
        <position position="151"/>
    </location>
    <ligand>
        <name>1-deoxy-D-xylulose 5-phosphate</name>
        <dbReference type="ChEBI" id="CHEBI:57792"/>
    </ligand>
</feature>
<dbReference type="UniPathway" id="UPA00056">
    <property type="reaction ID" value="UER00092"/>
</dbReference>
<comment type="caution">
    <text evidence="9">Lacks conserved residue(s) required for the propagation of feature annotation.</text>
</comment>
<dbReference type="EC" id="1.1.1.267" evidence="9"/>
<keyword evidence="14" id="KW-1185">Reference proteome</keyword>
<feature type="binding site" evidence="9">
    <location>
        <position position="217"/>
    </location>
    <ligand>
        <name>1-deoxy-D-xylulose 5-phosphate</name>
        <dbReference type="ChEBI" id="CHEBI:57792"/>
    </ligand>
</feature>
<comment type="cofactor">
    <cofactor evidence="9">
        <name>Mg(2+)</name>
        <dbReference type="ChEBI" id="CHEBI:18420"/>
    </cofactor>
    <cofactor evidence="9">
        <name>Mn(2+)</name>
        <dbReference type="ChEBI" id="CHEBI:29035"/>
    </cofactor>
</comment>
<feature type="binding site" evidence="9">
    <location>
        <position position="39"/>
    </location>
    <ligand>
        <name>NADPH</name>
        <dbReference type="ChEBI" id="CHEBI:57783"/>
    </ligand>
</feature>
<dbReference type="Gene3D" id="1.10.1740.10">
    <property type="match status" value="1"/>
</dbReference>
<dbReference type="PIRSF" id="PIRSF006205">
    <property type="entry name" value="Dxp_reductismrs"/>
    <property type="match status" value="1"/>
</dbReference>
<dbReference type="GO" id="GO:0030145">
    <property type="term" value="F:manganese ion binding"/>
    <property type="evidence" value="ECO:0007669"/>
    <property type="project" value="TreeGrafter"/>
</dbReference>
<proteinExistence type="inferred from homology"/>
<feature type="binding site" evidence="9">
    <location>
        <position position="220"/>
    </location>
    <ligand>
        <name>1-deoxy-D-xylulose 5-phosphate</name>
        <dbReference type="ChEBI" id="CHEBI:57792"/>
    </ligand>
</feature>
<organism evidence="13 14">
    <name type="scientific">Abditibacterium utsteinense</name>
    <dbReference type="NCBI Taxonomy" id="1960156"/>
    <lineage>
        <taxon>Bacteria</taxon>
        <taxon>Pseudomonadati</taxon>
        <taxon>Abditibacteriota</taxon>
        <taxon>Abditibacteriia</taxon>
        <taxon>Abditibacteriales</taxon>
        <taxon>Abditibacteriaceae</taxon>
        <taxon>Abditibacterium</taxon>
    </lineage>
</organism>
<evidence type="ECO:0000256" key="7">
    <source>
        <dbReference type="ARBA" id="ARBA00023229"/>
    </source>
</evidence>
<dbReference type="FunFam" id="3.40.50.720:FF:000045">
    <property type="entry name" value="1-deoxy-D-xylulose 5-phosphate reductoisomerase"/>
    <property type="match status" value="1"/>
</dbReference>
<feature type="binding site" evidence="9">
    <location>
        <position position="150"/>
    </location>
    <ligand>
        <name>1-deoxy-D-xylulose 5-phosphate</name>
        <dbReference type="ChEBI" id="CHEBI:57792"/>
    </ligand>
</feature>
<gene>
    <name evidence="9" type="primary">dxr</name>
    <name evidence="13" type="ORF">B1R32_102183</name>
</gene>
<dbReference type="GO" id="GO:0016853">
    <property type="term" value="F:isomerase activity"/>
    <property type="evidence" value="ECO:0007669"/>
    <property type="project" value="UniProtKB-KW"/>
</dbReference>
<evidence type="ECO:0000259" key="11">
    <source>
        <dbReference type="Pfam" id="PF08436"/>
    </source>
</evidence>
<feature type="binding site" evidence="9">
    <location>
        <position position="198"/>
    </location>
    <ligand>
        <name>1-deoxy-D-xylulose 5-phosphate</name>
        <dbReference type="ChEBI" id="CHEBI:57792"/>
    </ligand>
</feature>
<keyword evidence="3 9" id="KW-0479">Metal-binding</keyword>
<feature type="binding site" evidence="9">
    <location>
        <position position="37"/>
    </location>
    <ligand>
        <name>NADPH</name>
        <dbReference type="ChEBI" id="CHEBI:57783"/>
    </ligand>
</feature>
<dbReference type="HAMAP" id="MF_00183">
    <property type="entry name" value="DXP_reductoisom"/>
    <property type="match status" value="1"/>
</dbReference>
<dbReference type="InterPro" id="IPR003821">
    <property type="entry name" value="DXP_reductoisomerase"/>
</dbReference>
<dbReference type="InterPro" id="IPR013512">
    <property type="entry name" value="DXP_reductoisomerase_N"/>
</dbReference>
<evidence type="ECO:0000256" key="4">
    <source>
        <dbReference type="ARBA" id="ARBA00022857"/>
    </source>
</evidence>
<dbReference type="SUPFAM" id="SSF51735">
    <property type="entry name" value="NAD(P)-binding Rossmann-fold domains"/>
    <property type="match status" value="1"/>
</dbReference>
<dbReference type="Gene3D" id="3.40.50.720">
    <property type="entry name" value="NAD(P)-binding Rossmann-like Domain"/>
    <property type="match status" value="1"/>
</dbReference>
<keyword evidence="9" id="KW-0460">Magnesium</keyword>
<evidence type="ECO:0000259" key="12">
    <source>
        <dbReference type="Pfam" id="PF13288"/>
    </source>
</evidence>
<dbReference type="SUPFAM" id="SSF69055">
    <property type="entry name" value="1-deoxy-D-xylulose-5-phosphate reductoisomerase, C-terminal domain"/>
    <property type="match status" value="1"/>
</dbReference>
<feature type="binding site" evidence="9">
    <location>
        <position position="125"/>
    </location>
    <ligand>
        <name>NADPH</name>
        <dbReference type="ChEBI" id="CHEBI:57783"/>
    </ligand>
</feature>
<dbReference type="GO" id="GO:0051484">
    <property type="term" value="P:isopentenyl diphosphate biosynthetic process, methylerythritol 4-phosphate pathway involved in terpenoid biosynthetic process"/>
    <property type="evidence" value="ECO:0007669"/>
    <property type="project" value="UniProtKB-ARBA"/>
</dbReference>
<feature type="binding site" evidence="9">
    <location>
        <position position="149"/>
    </location>
    <ligand>
        <name>Mn(2+)</name>
        <dbReference type="ChEBI" id="CHEBI:29035"/>
    </ligand>
</feature>
<dbReference type="EMBL" id="NIGF01000002">
    <property type="protein sequence ID" value="PQV65175.1"/>
    <property type="molecule type" value="Genomic_DNA"/>
</dbReference>
<keyword evidence="7 9" id="KW-0414">Isoprene biosynthesis</keyword>
<keyword evidence="13" id="KW-0413">Isomerase</keyword>
<feature type="binding site" evidence="9">
    <location>
        <position position="216"/>
    </location>
    <ligand>
        <name>1-deoxy-D-xylulose 5-phosphate</name>
        <dbReference type="ChEBI" id="CHEBI:57792"/>
    </ligand>
</feature>
<feature type="domain" description="DXP reductoisomerase C-terminal" evidence="12">
    <location>
        <begin position="260"/>
        <end position="376"/>
    </location>
</feature>
<dbReference type="NCBIfam" id="TIGR00243">
    <property type="entry name" value="Dxr"/>
    <property type="match status" value="1"/>
</dbReference>
<evidence type="ECO:0000256" key="5">
    <source>
        <dbReference type="ARBA" id="ARBA00023002"/>
    </source>
</evidence>
<dbReference type="PANTHER" id="PTHR30525:SF0">
    <property type="entry name" value="1-DEOXY-D-XYLULOSE 5-PHOSPHATE REDUCTOISOMERASE, CHLOROPLASTIC"/>
    <property type="match status" value="1"/>
</dbReference>
<accession>A0A2S8SWJ7</accession>
<dbReference type="OrthoDB" id="9806546at2"/>
<evidence type="ECO:0000256" key="9">
    <source>
        <dbReference type="HAMAP-Rule" id="MF_00183"/>
    </source>
</evidence>
<dbReference type="Pfam" id="PF08436">
    <property type="entry name" value="DXP_redisom_C"/>
    <property type="match status" value="1"/>
</dbReference>
<dbReference type="Pfam" id="PF13288">
    <property type="entry name" value="DXPR_C"/>
    <property type="match status" value="1"/>
</dbReference>
<feature type="binding site" evidence="9">
    <location>
        <position position="204"/>
    </location>
    <ligand>
        <name>NADPH</name>
        <dbReference type="ChEBI" id="CHEBI:57783"/>
    </ligand>
</feature>
<dbReference type="InterPro" id="IPR036169">
    <property type="entry name" value="DXPR_C_sf"/>
</dbReference>
<dbReference type="PANTHER" id="PTHR30525">
    <property type="entry name" value="1-DEOXY-D-XYLULOSE 5-PHOSPHATE REDUCTOISOMERASE"/>
    <property type="match status" value="1"/>
</dbReference>
<feature type="domain" description="1-deoxy-D-xylulose 5-phosphate reductoisomerase C-terminal" evidence="11">
    <location>
        <begin position="145"/>
        <end position="228"/>
    </location>
</feature>
<feature type="binding site" evidence="9">
    <location>
        <position position="11"/>
    </location>
    <ligand>
        <name>NADPH</name>
        <dbReference type="ChEBI" id="CHEBI:57783"/>
    </ligand>
</feature>
<feature type="binding site" evidence="9">
    <location>
        <position position="151"/>
    </location>
    <ligand>
        <name>Mn(2+)</name>
        <dbReference type="ChEBI" id="CHEBI:29035"/>
    </ligand>
</feature>
<evidence type="ECO:0000259" key="10">
    <source>
        <dbReference type="Pfam" id="PF02670"/>
    </source>
</evidence>
<dbReference type="AlphaFoldDB" id="A0A2S8SWJ7"/>
<dbReference type="Proteomes" id="UP000237684">
    <property type="component" value="Unassembled WGS sequence"/>
</dbReference>
<feature type="binding site" evidence="9">
    <location>
        <position position="220"/>
    </location>
    <ligand>
        <name>Mn(2+)</name>
        <dbReference type="ChEBI" id="CHEBI:29035"/>
    </ligand>
</feature>
<keyword evidence="4 9" id="KW-0521">NADP</keyword>
<sequence length="384" mass="41106">MPRNIVILGSTGSIGTQTLEVAAALPQEIRVVGLAAGSNFELLKAQIEKWRPEVAVLFDESKFLEFKNAVGATQTKLLCGMEGLLEAATWPGADVVLGAMMGAAGLRPTLAAIESGKDVAIANKETLVAAGEIVMSAARAQKIKLWPVDSEHSALAQCLLGEDAKSVEKLTITASGGPFWTKSREEIALAKPENALKHPTWTMGRKITIDSATLMNKGLEMIEACHLFDVPMEKIEVVVHRQSIVHSFVSFVDGSVKAQLGAPDMKLPIQWGLLGAQRMRGDAPHLDLLSMGTLTFEKPDDARFPSINLARAAMKLGGTAPAALNAANEIAVEAFLEGRTNFYGVTNLVAHVLERHENCARPALADVLDADATARARAREFLAQ</sequence>
<feature type="binding site" evidence="9">
    <location>
        <position position="211"/>
    </location>
    <ligand>
        <name>1-deoxy-D-xylulose 5-phosphate</name>
        <dbReference type="ChEBI" id="CHEBI:57792"/>
    </ligand>
</feature>